<dbReference type="EMBL" id="JABELX010000010">
    <property type="protein sequence ID" value="NNH73294.1"/>
    <property type="molecule type" value="Genomic_DNA"/>
</dbReference>
<dbReference type="GO" id="GO:0003677">
    <property type="term" value="F:DNA binding"/>
    <property type="evidence" value="ECO:0007669"/>
    <property type="project" value="InterPro"/>
</dbReference>
<dbReference type="InterPro" id="IPR010982">
    <property type="entry name" value="Lambda_DNA-bd_dom_sf"/>
</dbReference>
<feature type="domain" description="HTH cro/C1-type" evidence="1">
    <location>
        <begin position="10"/>
        <end position="65"/>
    </location>
</feature>
<dbReference type="Gene3D" id="1.10.260.40">
    <property type="entry name" value="lambda repressor-like DNA-binding domains"/>
    <property type="match status" value="1"/>
</dbReference>
<evidence type="ECO:0000313" key="3">
    <source>
        <dbReference type="Proteomes" id="UP000586827"/>
    </source>
</evidence>
<reference evidence="2 3" key="1">
    <citation type="submission" date="2020-05" db="EMBL/GenBank/DDBJ databases">
        <title>MicrobeNet Type strains.</title>
        <authorList>
            <person name="Nicholson A.C."/>
        </authorList>
    </citation>
    <scope>NUCLEOTIDE SEQUENCE [LARGE SCALE GENOMIC DNA]</scope>
    <source>
        <strain evidence="2 3">JCM 3224</strain>
    </source>
</reference>
<dbReference type="CDD" id="cd00093">
    <property type="entry name" value="HTH_XRE"/>
    <property type="match status" value="1"/>
</dbReference>
<dbReference type="InterPro" id="IPR011990">
    <property type="entry name" value="TPR-like_helical_dom_sf"/>
</dbReference>
<dbReference type="Gene3D" id="1.25.40.10">
    <property type="entry name" value="Tetratricopeptide repeat domain"/>
    <property type="match status" value="1"/>
</dbReference>
<name>A0A849C3M7_9NOCA</name>
<dbReference type="Pfam" id="PF13560">
    <property type="entry name" value="HTH_31"/>
    <property type="match status" value="1"/>
</dbReference>
<gene>
    <name evidence="2" type="ORF">HLB23_26140</name>
</gene>
<comment type="caution">
    <text evidence="2">The sequence shown here is derived from an EMBL/GenBank/DDBJ whole genome shotgun (WGS) entry which is preliminary data.</text>
</comment>
<dbReference type="SMART" id="SM00530">
    <property type="entry name" value="HTH_XRE"/>
    <property type="match status" value="1"/>
</dbReference>
<accession>A0A849C3M7</accession>
<dbReference type="AlphaFoldDB" id="A0A849C3M7"/>
<evidence type="ECO:0000259" key="1">
    <source>
        <dbReference type="PROSITE" id="PS50943"/>
    </source>
</evidence>
<dbReference type="PROSITE" id="PS50943">
    <property type="entry name" value="HTH_CROC1"/>
    <property type="match status" value="1"/>
</dbReference>
<evidence type="ECO:0000313" key="2">
    <source>
        <dbReference type="EMBL" id="NNH73294.1"/>
    </source>
</evidence>
<organism evidence="2 3">
    <name type="scientific">Nocardia uniformis</name>
    <dbReference type="NCBI Taxonomy" id="53432"/>
    <lineage>
        <taxon>Bacteria</taxon>
        <taxon>Bacillati</taxon>
        <taxon>Actinomycetota</taxon>
        <taxon>Actinomycetes</taxon>
        <taxon>Mycobacteriales</taxon>
        <taxon>Nocardiaceae</taxon>
        <taxon>Nocardia</taxon>
    </lineage>
</organism>
<dbReference type="SUPFAM" id="SSF47413">
    <property type="entry name" value="lambda repressor-like DNA-binding domains"/>
    <property type="match status" value="1"/>
</dbReference>
<proteinExistence type="predicted"/>
<protein>
    <submittedName>
        <fullName evidence="2">Helix-turn-helix transcriptional regulator</fullName>
    </submittedName>
</protein>
<dbReference type="Proteomes" id="UP000586827">
    <property type="component" value="Unassembled WGS sequence"/>
</dbReference>
<keyword evidence="3" id="KW-1185">Reference proteome</keyword>
<dbReference type="InterPro" id="IPR001387">
    <property type="entry name" value="Cro/C1-type_HTH"/>
</dbReference>
<dbReference type="SUPFAM" id="SSF48452">
    <property type="entry name" value="TPR-like"/>
    <property type="match status" value="1"/>
</dbReference>
<sequence length="415" mass="44924">MAESTLGARVAELRRRRGLSQKELGAAIRRSESWVSQVERDVLPVERLSVLQRLADVLGVAVRDLRPEAAEPMAVDRAGTDRVGSAVFERLRLMLTGHPALEQLFGEEAGREPVELPRLRERVDLAWQLAHESRLVEVGNSLLELIPDLEQAARTRQGDTVAARREVLGLLSRAYQAAATAFTRQEEVDAAWVAADRALSAAEGSGDPLSVVAGTYRMAQAFLRLQRFEQAEQAARSSTVALAPLVTGERQCAPEVLSLFGSLQLMLAVIAATDGNRTAARAGLAAARSAAERIGEGRNDFDTEFGPTGVAVHAVAVAVELGDAGEALDIARTVRPGTLSPERQARFLVDVARAHAQRRQANQALESLLAAEALTPELVHTHHRAREVMRDLLQFAGRRPSDELRELAGRAAVTP</sequence>
<dbReference type="RefSeq" id="WP_067517021.1">
    <property type="nucleotide sequence ID" value="NZ_JABELX010000010.1"/>
</dbReference>